<sequence length="183" mass="21349">MDKSAQELTETAMGIYEALQNYAISTPDKYECAVVELKRAKTILKALDEEEKRITKPINDGLKKARDFFRPAKARLQEIIDKVNLEMSRFRAIQQKKAKEEQEKIDKQADREDIFIPQVEVNIPQTEVKIRKNYRYEVVNPAEIRPQFMCPDDKAIKEIVFKMKEKAVDIVGGIRVYFTETSF</sequence>
<organism evidence="1">
    <name type="scientific">viral metagenome</name>
    <dbReference type="NCBI Taxonomy" id="1070528"/>
    <lineage>
        <taxon>unclassified sequences</taxon>
        <taxon>metagenomes</taxon>
        <taxon>organismal metagenomes</taxon>
    </lineage>
</organism>
<evidence type="ECO:0000313" key="1">
    <source>
        <dbReference type="EMBL" id="QJA44810.1"/>
    </source>
</evidence>
<protein>
    <submittedName>
        <fullName evidence="1">Uncharacterized protein</fullName>
    </submittedName>
</protein>
<dbReference type="EMBL" id="MT143981">
    <property type="protein sequence ID" value="QJA44810.1"/>
    <property type="molecule type" value="Genomic_DNA"/>
</dbReference>
<gene>
    <name evidence="1" type="ORF">TM448A00151_0009</name>
    <name evidence="2" type="ORF">TM448B00189_0022</name>
</gene>
<dbReference type="AlphaFoldDB" id="A0A6H1ZCA6"/>
<reference evidence="1" key="1">
    <citation type="submission" date="2020-03" db="EMBL/GenBank/DDBJ databases">
        <title>The deep terrestrial virosphere.</title>
        <authorList>
            <person name="Holmfeldt K."/>
            <person name="Nilsson E."/>
            <person name="Simone D."/>
            <person name="Lopez-Fernandez M."/>
            <person name="Wu X."/>
            <person name="de Brujin I."/>
            <person name="Lundin D."/>
            <person name="Andersson A."/>
            <person name="Bertilsson S."/>
            <person name="Dopson M."/>
        </authorList>
    </citation>
    <scope>NUCLEOTIDE SEQUENCE</scope>
    <source>
        <strain evidence="1">TM448A00151</strain>
        <strain evidence="2">TM448B00189</strain>
    </source>
</reference>
<proteinExistence type="predicted"/>
<evidence type="ECO:0000313" key="2">
    <source>
        <dbReference type="EMBL" id="QJH94129.1"/>
    </source>
</evidence>
<dbReference type="EMBL" id="MT144596">
    <property type="protein sequence ID" value="QJH94129.1"/>
    <property type="molecule type" value="Genomic_DNA"/>
</dbReference>
<name>A0A6H1ZCA6_9ZZZZ</name>
<accession>A0A6H1ZCA6</accession>